<dbReference type="NCBIfam" id="TIGR01068">
    <property type="entry name" value="thioredoxin"/>
    <property type="match status" value="1"/>
</dbReference>
<evidence type="ECO:0000256" key="1">
    <source>
        <dbReference type="ARBA" id="ARBA00023157"/>
    </source>
</evidence>
<evidence type="ECO:0000313" key="5">
    <source>
        <dbReference type="EMBL" id="MDP9801645.1"/>
    </source>
</evidence>
<dbReference type="InterPro" id="IPR005746">
    <property type="entry name" value="Thioredoxin"/>
</dbReference>
<comment type="caution">
    <text evidence="5">The sequence shown here is derived from an EMBL/GenBank/DDBJ whole genome shotgun (WGS) entry which is preliminary data.</text>
</comment>
<organism evidence="5 6">
    <name type="scientific">Arcanobacterium wilhelmae</name>
    <dbReference type="NCBI Taxonomy" id="1803177"/>
    <lineage>
        <taxon>Bacteria</taxon>
        <taxon>Bacillati</taxon>
        <taxon>Actinomycetota</taxon>
        <taxon>Actinomycetes</taxon>
        <taxon>Actinomycetales</taxon>
        <taxon>Actinomycetaceae</taxon>
        <taxon>Arcanobacterium</taxon>
    </lineage>
</organism>
<dbReference type="PROSITE" id="PS00194">
    <property type="entry name" value="THIOREDOXIN_1"/>
    <property type="match status" value="1"/>
</dbReference>
<dbReference type="RefSeq" id="WP_278059859.1">
    <property type="nucleotide sequence ID" value="NZ_CP121247.1"/>
</dbReference>
<keyword evidence="1" id="KW-1015">Disulfide bond</keyword>
<dbReference type="EMBL" id="JAUSQW010000001">
    <property type="protein sequence ID" value="MDP9801645.1"/>
    <property type="molecule type" value="Genomic_DNA"/>
</dbReference>
<dbReference type="InterPro" id="IPR013766">
    <property type="entry name" value="Thioredoxin_domain"/>
</dbReference>
<sequence length="123" mass="13455">MATIEITSANLNDTIGDGIAILDFWAAWCGPCRQFGPTFEAASEKYPEITFGKVDVDAQTEIAQTYGVMSIPTLFIYRDGVQLYRGAGALPAAQLEDLIEQAKNLDMNEVKKATQPQNSGYED</sequence>
<name>A0ABT9NDP7_9ACTO</name>
<dbReference type="Proteomes" id="UP001235966">
    <property type="component" value="Unassembled WGS sequence"/>
</dbReference>
<evidence type="ECO:0000313" key="6">
    <source>
        <dbReference type="Proteomes" id="UP001235966"/>
    </source>
</evidence>
<dbReference type="Pfam" id="PF00085">
    <property type="entry name" value="Thioredoxin"/>
    <property type="match status" value="1"/>
</dbReference>
<dbReference type="InterPro" id="IPR017937">
    <property type="entry name" value="Thioredoxin_CS"/>
</dbReference>
<feature type="domain" description="Thioredoxin" evidence="4">
    <location>
        <begin position="1"/>
        <end position="104"/>
    </location>
</feature>
<dbReference type="PIRSF" id="PIRSF000077">
    <property type="entry name" value="Thioredoxin"/>
    <property type="match status" value="1"/>
</dbReference>
<dbReference type="Gene3D" id="3.40.30.10">
    <property type="entry name" value="Glutaredoxin"/>
    <property type="match status" value="1"/>
</dbReference>
<evidence type="ECO:0000259" key="4">
    <source>
        <dbReference type="PROSITE" id="PS51352"/>
    </source>
</evidence>
<dbReference type="PROSITE" id="PS51352">
    <property type="entry name" value="THIOREDOXIN_2"/>
    <property type="match status" value="1"/>
</dbReference>
<keyword evidence="6" id="KW-1185">Reference proteome</keyword>
<dbReference type="SUPFAM" id="SSF52833">
    <property type="entry name" value="Thioredoxin-like"/>
    <property type="match status" value="1"/>
</dbReference>
<reference evidence="5 6" key="1">
    <citation type="submission" date="2023-07" db="EMBL/GenBank/DDBJ databases">
        <title>Sequencing the genomes of 1000 actinobacteria strains.</title>
        <authorList>
            <person name="Klenk H.-P."/>
        </authorList>
    </citation>
    <scope>NUCLEOTIDE SEQUENCE [LARGE SCALE GENOMIC DNA]</scope>
    <source>
        <strain evidence="5 6">DSM 102162</strain>
    </source>
</reference>
<comment type="similarity">
    <text evidence="3">Belongs to the thioredoxin family.</text>
</comment>
<evidence type="ECO:0000256" key="2">
    <source>
        <dbReference type="NCBIfam" id="TIGR01068"/>
    </source>
</evidence>
<evidence type="ECO:0000256" key="3">
    <source>
        <dbReference type="PIRNR" id="PIRNR000077"/>
    </source>
</evidence>
<accession>A0ABT9NDP7</accession>
<gene>
    <name evidence="5" type="ORF">J2S49_001721</name>
</gene>
<dbReference type="InterPro" id="IPR036249">
    <property type="entry name" value="Thioredoxin-like_sf"/>
</dbReference>
<dbReference type="PANTHER" id="PTHR46115">
    <property type="entry name" value="THIOREDOXIN-LIKE PROTEIN 1"/>
    <property type="match status" value="1"/>
</dbReference>
<protein>
    <recommendedName>
        <fullName evidence="2 3">Thioredoxin</fullName>
    </recommendedName>
</protein>
<dbReference type="PRINTS" id="PR00421">
    <property type="entry name" value="THIOREDOXIN"/>
</dbReference>
<proteinExistence type="inferred from homology"/>
<dbReference type="CDD" id="cd02947">
    <property type="entry name" value="TRX_family"/>
    <property type="match status" value="1"/>
</dbReference>